<evidence type="ECO:0008006" key="4">
    <source>
        <dbReference type="Google" id="ProtNLM"/>
    </source>
</evidence>
<evidence type="ECO:0000313" key="3">
    <source>
        <dbReference type="Proteomes" id="UP000294927"/>
    </source>
</evidence>
<dbReference type="OrthoDB" id="3692598at2"/>
<proteinExistence type="predicted"/>
<name>A0A4R7VNV4_9PSEU</name>
<dbReference type="EMBL" id="SOCP01000006">
    <property type="protein sequence ID" value="TDV51045.1"/>
    <property type="molecule type" value="Genomic_DNA"/>
</dbReference>
<evidence type="ECO:0000313" key="2">
    <source>
        <dbReference type="EMBL" id="TDV51045.1"/>
    </source>
</evidence>
<accession>A0A4R7VNV4</accession>
<dbReference type="Proteomes" id="UP000294927">
    <property type="component" value="Unassembled WGS sequence"/>
</dbReference>
<keyword evidence="3" id="KW-1185">Reference proteome</keyword>
<dbReference type="AlphaFoldDB" id="A0A4R7VNV4"/>
<dbReference type="RefSeq" id="WP_133904243.1">
    <property type="nucleotide sequence ID" value="NZ_SOCP01000006.1"/>
</dbReference>
<reference evidence="2 3" key="1">
    <citation type="submission" date="2019-03" db="EMBL/GenBank/DDBJ databases">
        <title>Genomic Encyclopedia of Archaeal and Bacterial Type Strains, Phase II (KMG-II): from individual species to whole genera.</title>
        <authorList>
            <person name="Goeker M."/>
        </authorList>
    </citation>
    <scope>NUCLEOTIDE SEQUENCE [LARGE SCALE GENOMIC DNA]</scope>
    <source>
        <strain evidence="2 3">DSM 45499</strain>
    </source>
</reference>
<sequence length="383" mass="41361">MGFFVRPEALDSYAKLVERNGINLSLTNVHLGGESRLENTDGVWIQHLLDAHTETVDRILTSLAQGFNQMGASADELARTASYYRSVDQTQAARLDATFVASPRPPLGAPGPVSTQRPGEQGPTEAIAGDDIRNPLTHLTEPGDPSDFSDPLALFNTLGDYPSPTWWINQVLDDTIGVNPMEYVNQLVIGDWKGFARCGTMWAQLAGAADDIGDNLDNGLRWLAADWQGKAGDAATYYFDYAGKALHSHADVFRVLHNKYVDIARHVWLCSKTLADIIKAIMDTAFVAGLAVLAGTSLSWTGVGAGISWSVAAWECSQILKLWGEATAAISEIQMAITGFVGMATSPDGVTLREITPLPMPVVDYDHPGVAPEPARPRQKGEL</sequence>
<comment type="caution">
    <text evidence="2">The sequence shown here is derived from an EMBL/GenBank/DDBJ whole genome shotgun (WGS) entry which is preliminary data.</text>
</comment>
<organism evidence="2 3">
    <name type="scientific">Actinophytocola oryzae</name>
    <dbReference type="NCBI Taxonomy" id="502181"/>
    <lineage>
        <taxon>Bacteria</taxon>
        <taxon>Bacillati</taxon>
        <taxon>Actinomycetota</taxon>
        <taxon>Actinomycetes</taxon>
        <taxon>Pseudonocardiales</taxon>
        <taxon>Pseudonocardiaceae</taxon>
    </lineage>
</organism>
<gene>
    <name evidence="2" type="ORF">CLV71_106396</name>
</gene>
<feature type="region of interest" description="Disordered" evidence="1">
    <location>
        <begin position="100"/>
        <end position="130"/>
    </location>
</feature>
<evidence type="ECO:0000256" key="1">
    <source>
        <dbReference type="SAM" id="MobiDB-lite"/>
    </source>
</evidence>
<protein>
    <recommendedName>
        <fullName evidence="4">Excreted virulence factor EspC (Type VII ESX diderm)</fullName>
    </recommendedName>
</protein>